<dbReference type="Pfam" id="PF25917">
    <property type="entry name" value="BSH_RND"/>
    <property type="match status" value="1"/>
</dbReference>
<dbReference type="AlphaFoldDB" id="A0A512DUI7"/>
<name>A0A512DUI7_9PROT</name>
<dbReference type="Proteomes" id="UP000321523">
    <property type="component" value="Unassembled WGS sequence"/>
</dbReference>
<evidence type="ECO:0000256" key="1">
    <source>
        <dbReference type="SAM" id="Coils"/>
    </source>
</evidence>
<keyword evidence="6" id="KW-1185">Reference proteome</keyword>
<dbReference type="Pfam" id="PF25876">
    <property type="entry name" value="HH_MFP_RND"/>
    <property type="match status" value="1"/>
</dbReference>
<dbReference type="RefSeq" id="WP_044429712.1">
    <property type="nucleotide sequence ID" value="NZ_BJYZ01000020.1"/>
</dbReference>
<dbReference type="PANTHER" id="PTHR30386:SF24">
    <property type="entry name" value="MULTIDRUG RESISTANCE EFFLUX PUMP"/>
    <property type="match status" value="1"/>
</dbReference>
<dbReference type="PRINTS" id="PR01490">
    <property type="entry name" value="RTXTOXIND"/>
</dbReference>
<feature type="domain" description="Multidrug resistance protein MdtA-like alpha-helical hairpin" evidence="2">
    <location>
        <begin position="113"/>
        <end position="169"/>
    </location>
</feature>
<dbReference type="Gene3D" id="2.40.30.170">
    <property type="match status" value="1"/>
</dbReference>
<dbReference type="InterPro" id="IPR050739">
    <property type="entry name" value="MFP"/>
</dbReference>
<dbReference type="PANTHER" id="PTHR30386">
    <property type="entry name" value="MEMBRANE FUSION SUBUNIT OF EMRAB-TOLC MULTIDRUG EFFLUX PUMP"/>
    <property type="match status" value="1"/>
</dbReference>
<dbReference type="Gene3D" id="1.10.287.470">
    <property type="entry name" value="Helix hairpin bin"/>
    <property type="match status" value="2"/>
</dbReference>
<proteinExistence type="predicted"/>
<evidence type="ECO:0000259" key="3">
    <source>
        <dbReference type="Pfam" id="PF25917"/>
    </source>
</evidence>
<evidence type="ECO:0000259" key="2">
    <source>
        <dbReference type="Pfam" id="PF25876"/>
    </source>
</evidence>
<protein>
    <submittedName>
        <fullName evidence="5">Secretion protein HlyD</fullName>
    </submittedName>
</protein>
<sequence length="363" mass="38062">MRKAVLVVVALAAVAGGAYGGWEWWSVGRFFESTDNAYVHSDITIVSPKIAGYVSEIRVAENQEVAAGDVLVVLDDAEYRAQAGQAEAAAEAAQAAIGSIDSRIVLEHSMIAQSVASVASAEADLHRARQDYERVKSLVTGDNVSKQRYDTAEADLRKAEAAVNKAVAAQAAEGDQLGVLQASRKEAEAKLRQAVANRDLSHDNLRHAVIRAPVDGVIGNKGVQLGQYVKAGTAMLAVVPLPDVYIVANFKETQLAGMRRGQPVELSVDAFPNHTLHGTVDSFAPASGAQFSLLPPENATGNFTKVVQRIPVRIAVATDNPLSGLLRPGLSVEVSVDTRAEGVGPLAAGGIFGTAAAAEPATR</sequence>
<evidence type="ECO:0000259" key="4">
    <source>
        <dbReference type="Pfam" id="PF25963"/>
    </source>
</evidence>
<evidence type="ECO:0000313" key="6">
    <source>
        <dbReference type="Proteomes" id="UP000321523"/>
    </source>
</evidence>
<dbReference type="Pfam" id="PF25963">
    <property type="entry name" value="Beta-barrel_AAEA"/>
    <property type="match status" value="1"/>
</dbReference>
<feature type="domain" description="p-hydroxybenzoic acid efflux pump subunit AaeA-like beta-barrel" evidence="4">
    <location>
        <begin position="244"/>
        <end position="334"/>
    </location>
</feature>
<organism evidence="5 6">
    <name type="scientific">Skermanella aerolata</name>
    <dbReference type="NCBI Taxonomy" id="393310"/>
    <lineage>
        <taxon>Bacteria</taxon>
        <taxon>Pseudomonadati</taxon>
        <taxon>Pseudomonadota</taxon>
        <taxon>Alphaproteobacteria</taxon>
        <taxon>Rhodospirillales</taxon>
        <taxon>Azospirillaceae</taxon>
        <taxon>Skermanella</taxon>
    </lineage>
</organism>
<dbReference type="InterPro" id="IPR058625">
    <property type="entry name" value="MdtA-like_BSH"/>
</dbReference>
<reference evidence="5 6" key="1">
    <citation type="submission" date="2019-07" db="EMBL/GenBank/DDBJ databases">
        <title>Whole genome shotgun sequence of Skermanella aerolata NBRC 106429.</title>
        <authorList>
            <person name="Hosoyama A."/>
            <person name="Uohara A."/>
            <person name="Ohji S."/>
            <person name="Ichikawa N."/>
        </authorList>
    </citation>
    <scope>NUCLEOTIDE SEQUENCE [LARGE SCALE GENOMIC DNA]</scope>
    <source>
        <strain evidence="5 6">NBRC 106429</strain>
    </source>
</reference>
<dbReference type="InterPro" id="IPR058634">
    <property type="entry name" value="AaeA-lik-b-barrel"/>
</dbReference>
<evidence type="ECO:0000313" key="5">
    <source>
        <dbReference type="EMBL" id="GEO40131.1"/>
    </source>
</evidence>
<dbReference type="GO" id="GO:0055085">
    <property type="term" value="P:transmembrane transport"/>
    <property type="evidence" value="ECO:0007669"/>
    <property type="project" value="InterPro"/>
</dbReference>
<gene>
    <name evidence="5" type="ORF">SAE02_42790</name>
</gene>
<feature type="domain" description="Multidrug resistance protein MdtA-like barrel-sandwich hybrid" evidence="3">
    <location>
        <begin position="46"/>
        <end position="239"/>
    </location>
</feature>
<dbReference type="InterPro" id="IPR058624">
    <property type="entry name" value="MdtA-like_HH"/>
</dbReference>
<dbReference type="Gene3D" id="2.40.50.100">
    <property type="match status" value="1"/>
</dbReference>
<dbReference type="EMBL" id="BJYZ01000020">
    <property type="protein sequence ID" value="GEO40131.1"/>
    <property type="molecule type" value="Genomic_DNA"/>
</dbReference>
<keyword evidence="1" id="KW-0175">Coiled coil</keyword>
<feature type="coiled-coil region" evidence="1">
    <location>
        <begin position="118"/>
        <end position="197"/>
    </location>
</feature>
<dbReference type="OrthoDB" id="9811754at2"/>
<dbReference type="SUPFAM" id="SSF111369">
    <property type="entry name" value="HlyD-like secretion proteins"/>
    <property type="match status" value="3"/>
</dbReference>
<comment type="caution">
    <text evidence="5">The sequence shown here is derived from an EMBL/GenBank/DDBJ whole genome shotgun (WGS) entry which is preliminary data.</text>
</comment>
<accession>A0A512DUI7</accession>